<evidence type="ECO:0000256" key="5">
    <source>
        <dbReference type="ARBA" id="ARBA00022630"/>
    </source>
</evidence>
<evidence type="ECO:0000256" key="3">
    <source>
        <dbReference type="ARBA" id="ARBA00011955"/>
    </source>
</evidence>
<dbReference type="PANTHER" id="PTHR30040">
    <property type="entry name" value="THIAMINE BIOSYNTHESIS LIPOPROTEIN APBE"/>
    <property type="match status" value="1"/>
</dbReference>
<dbReference type="RefSeq" id="WP_377367285.1">
    <property type="nucleotide sequence ID" value="NZ_JBHTMN010000011.1"/>
</dbReference>
<evidence type="ECO:0000256" key="4">
    <source>
        <dbReference type="ARBA" id="ARBA00016337"/>
    </source>
</evidence>
<evidence type="ECO:0000256" key="12">
    <source>
        <dbReference type="PIRNR" id="PIRNR006268"/>
    </source>
</evidence>
<keyword evidence="9 12" id="KW-0460">Magnesium</keyword>
<dbReference type="InterPro" id="IPR024932">
    <property type="entry name" value="ApbE"/>
</dbReference>
<protein>
    <recommendedName>
        <fullName evidence="4 12">FAD:protein FMN transferase</fullName>
        <ecNumber evidence="3 12">2.7.1.180</ecNumber>
    </recommendedName>
    <alternativeName>
        <fullName evidence="10 12">Flavin transferase</fullName>
    </alternativeName>
</protein>
<gene>
    <name evidence="13" type="ORF">ACFQ45_10175</name>
</gene>
<dbReference type="GO" id="GO:0016740">
    <property type="term" value="F:transferase activity"/>
    <property type="evidence" value="ECO:0007669"/>
    <property type="project" value="UniProtKB-KW"/>
</dbReference>
<dbReference type="Gene3D" id="3.10.520.10">
    <property type="entry name" value="ApbE-like domains"/>
    <property type="match status" value="1"/>
</dbReference>
<dbReference type="PANTHER" id="PTHR30040:SF2">
    <property type="entry name" value="FAD:PROTEIN FMN TRANSFERASE"/>
    <property type="match status" value="1"/>
</dbReference>
<organism evidence="13 14">
    <name type="scientific">Rhodanobacter aciditrophus</name>
    <dbReference type="NCBI Taxonomy" id="1623218"/>
    <lineage>
        <taxon>Bacteria</taxon>
        <taxon>Pseudomonadati</taxon>
        <taxon>Pseudomonadota</taxon>
        <taxon>Gammaproteobacteria</taxon>
        <taxon>Lysobacterales</taxon>
        <taxon>Rhodanobacteraceae</taxon>
        <taxon>Rhodanobacter</taxon>
    </lineage>
</organism>
<keyword evidence="8 12" id="KW-0274">FAD</keyword>
<dbReference type="EMBL" id="JBHTMN010000011">
    <property type="protein sequence ID" value="MFD1383736.1"/>
    <property type="molecule type" value="Genomic_DNA"/>
</dbReference>
<comment type="catalytic activity">
    <reaction evidence="11 12">
        <text>L-threonyl-[protein] + FAD = FMN-L-threonyl-[protein] + AMP + H(+)</text>
        <dbReference type="Rhea" id="RHEA:36847"/>
        <dbReference type="Rhea" id="RHEA-COMP:11060"/>
        <dbReference type="Rhea" id="RHEA-COMP:11061"/>
        <dbReference type="ChEBI" id="CHEBI:15378"/>
        <dbReference type="ChEBI" id="CHEBI:30013"/>
        <dbReference type="ChEBI" id="CHEBI:57692"/>
        <dbReference type="ChEBI" id="CHEBI:74257"/>
        <dbReference type="ChEBI" id="CHEBI:456215"/>
        <dbReference type="EC" id="2.7.1.180"/>
    </reaction>
</comment>
<evidence type="ECO:0000313" key="14">
    <source>
        <dbReference type="Proteomes" id="UP001597059"/>
    </source>
</evidence>
<accession>A0ABW4B1D9</accession>
<dbReference type="Proteomes" id="UP001597059">
    <property type="component" value="Unassembled WGS sequence"/>
</dbReference>
<keyword evidence="7 12" id="KW-0479">Metal-binding</keyword>
<evidence type="ECO:0000256" key="10">
    <source>
        <dbReference type="ARBA" id="ARBA00031306"/>
    </source>
</evidence>
<evidence type="ECO:0000256" key="8">
    <source>
        <dbReference type="ARBA" id="ARBA00022827"/>
    </source>
</evidence>
<proteinExistence type="inferred from homology"/>
<sequence length="327" mass="37186">MIQHTLKVSSSANPSRHPAPTIEFSEFTKVSFQCMASPCEILLDINEADESEITELCLSAVLEAWRIEYKYSRYQDTNTWHELHNHPDTPQIIDSETQSLMAFAYQAWQLSDGRFDITSGLLRNVWSFKHKSLPSQTKIDSLLAHIGFDKLIWHPEDPSFLTVPSGMELDFGGIGKEYAVDRVLHLIDQQLKQRNLTYRVLVNFGGDLACRQNLKHPIPWQIGIESLTQENRSDISILLSQGAIATSGDTKRYITIHDKRYGHILNPKTGWPIQSPYRSISVAADSCVQAGMLATFTLLQGHDAKTFISQTGLDYWLRTEQKTYTNR</sequence>
<dbReference type="PIRSF" id="PIRSF006268">
    <property type="entry name" value="ApbE"/>
    <property type="match status" value="1"/>
</dbReference>
<reference evidence="14" key="1">
    <citation type="journal article" date="2019" name="Int. J. Syst. Evol. Microbiol.">
        <title>The Global Catalogue of Microorganisms (GCM) 10K type strain sequencing project: providing services to taxonomists for standard genome sequencing and annotation.</title>
        <authorList>
            <consortium name="The Broad Institute Genomics Platform"/>
            <consortium name="The Broad Institute Genome Sequencing Center for Infectious Disease"/>
            <person name="Wu L."/>
            <person name="Ma J."/>
        </authorList>
    </citation>
    <scope>NUCLEOTIDE SEQUENCE [LARGE SCALE GENOMIC DNA]</scope>
    <source>
        <strain evidence="14">JCM 30774</strain>
    </source>
</reference>
<keyword evidence="14" id="KW-1185">Reference proteome</keyword>
<comment type="cofactor">
    <cofactor evidence="1">
        <name>Mg(2+)</name>
        <dbReference type="ChEBI" id="CHEBI:18420"/>
    </cofactor>
</comment>
<keyword evidence="6 12" id="KW-0808">Transferase</keyword>
<evidence type="ECO:0000256" key="1">
    <source>
        <dbReference type="ARBA" id="ARBA00001946"/>
    </source>
</evidence>
<dbReference type="EC" id="2.7.1.180" evidence="3 12"/>
<evidence type="ECO:0000256" key="7">
    <source>
        <dbReference type="ARBA" id="ARBA00022723"/>
    </source>
</evidence>
<dbReference type="InterPro" id="IPR003374">
    <property type="entry name" value="ApbE-like_sf"/>
</dbReference>
<evidence type="ECO:0000256" key="2">
    <source>
        <dbReference type="ARBA" id="ARBA00008282"/>
    </source>
</evidence>
<comment type="caution">
    <text evidence="13">The sequence shown here is derived from an EMBL/GenBank/DDBJ whole genome shotgun (WGS) entry which is preliminary data.</text>
</comment>
<evidence type="ECO:0000256" key="6">
    <source>
        <dbReference type="ARBA" id="ARBA00022679"/>
    </source>
</evidence>
<evidence type="ECO:0000256" key="11">
    <source>
        <dbReference type="ARBA" id="ARBA00048540"/>
    </source>
</evidence>
<evidence type="ECO:0000313" key="13">
    <source>
        <dbReference type="EMBL" id="MFD1383736.1"/>
    </source>
</evidence>
<name>A0ABW4B1D9_9GAMM</name>
<dbReference type="SUPFAM" id="SSF143631">
    <property type="entry name" value="ApbE-like"/>
    <property type="match status" value="1"/>
</dbReference>
<comment type="similarity">
    <text evidence="2 12">Belongs to the ApbE family.</text>
</comment>
<dbReference type="Pfam" id="PF02424">
    <property type="entry name" value="ApbE"/>
    <property type="match status" value="1"/>
</dbReference>
<evidence type="ECO:0000256" key="9">
    <source>
        <dbReference type="ARBA" id="ARBA00022842"/>
    </source>
</evidence>
<keyword evidence="5 12" id="KW-0285">Flavoprotein</keyword>